<dbReference type="AlphaFoldDB" id="A0A2P6RF69"/>
<dbReference type="Gramene" id="PRQ45079">
    <property type="protein sequence ID" value="PRQ45079"/>
    <property type="gene ID" value="RchiOBHm_Chr3g0486271"/>
</dbReference>
<keyword evidence="1" id="KW-0472">Membrane</keyword>
<keyword evidence="1" id="KW-1133">Transmembrane helix</keyword>
<reference evidence="2 3" key="1">
    <citation type="journal article" date="2018" name="Nat. Genet.">
        <title>The Rosa genome provides new insights in the design of modern roses.</title>
        <authorList>
            <person name="Bendahmane M."/>
        </authorList>
    </citation>
    <scope>NUCLEOTIDE SEQUENCE [LARGE SCALE GENOMIC DNA]</scope>
    <source>
        <strain evidence="3">cv. Old Blush</strain>
    </source>
</reference>
<evidence type="ECO:0000256" key="1">
    <source>
        <dbReference type="SAM" id="Phobius"/>
    </source>
</evidence>
<comment type="caution">
    <text evidence="2">The sequence shown here is derived from an EMBL/GenBank/DDBJ whole genome shotgun (WGS) entry which is preliminary data.</text>
</comment>
<gene>
    <name evidence="2" type="ORF">RchiOBHm_Chr3g0486271</name>
</gene>
<accession>A0A2P6RF69</accession>
<evidence type="ECO:0000313" key="3">
    <source>
        <dbReference type="Proteomes" id="UP000238479"/>
    </source>
</evidence>
<keyword evidence="1" id="KW-0812">Transmembrane</keyword>
<feature type="transmembrane region" description="Helical" evidence="1">
    <location>
        <begin position="44"/>
        <end position="70"/>
    </location>
</feature>
<sequence>MVLQWLLLSKKLLEFGRRTLRQQIPRWQFDRILELASFSGSLRLLGLSASFTAPMCLFCLALVPLVFCLIL</sequence>
<evidence type="ECO:0000313" key="2">
    <source>
        <dbReference type="EMBL" id="PRQ45079.1"/>
    </source>
</evidence>
<dbReference type="Proteomes" id="UP000238479">
    <property type="component" value="Chromosome 3"/>
</dbReference>
<dbReference type="EMBL" id="PDCK01000041">
    <property type="protein sequence ID" value="PRQ45079.1"/>
    <property type="molecule type" value="Genomic_DNA"/>
</dbReference>
<name>A0A2P6RF69_ROSCH</name>
<keyword evidence="3" id="KW-1185">Reference proteome</keyword>
<proteinExistence type="predicted"/>
<organism evidence="2 3">
    <name type="scientific">Rosa chinensis</name>
    <name type="common">China rose</name>
    <dbReference type="NCBI Taxonomy" id="74649"/>
    <lineage>
        <taxon>Eukaryota</taxon>
        <taxon>Viridiplantae</taxon>
        <taxon>Streptophyta</taxon>
        <taxon>Embryophyta</taxon>
        <taxon>Tracheophyta</taxon>
        <taxon>Spermatophyta</taxon>
        <taxon>Magnoliopsida</taxon>
        <taxon>eudicotyledons</taxon>
        <taxon>Gunneridae</taxon>
        <taxon>Pentapetalae</taxon>
        <taxon>rosids</taxon>
        <taxon>fabids</taxon>
        <taxon>Rosales</taxon>
        <taxon>Rosaceae</taxon>
        <taxon>Rosoideae</taxon>
        <taxon>Rosoideae incertae sedis</taxon>
        <taxon>Rosa</taxon>
    </lineage>
</organism>
<protein>
    <submittedName>
        <fullName evidence="2">Uncharacterized protein</fullName>
    </submittedName>
</protein>